<feature type="domain" description="Sacsin/Nov" evidence="1">
    <location>
        <begin position="1370"/>
        <end position="1607"/>
    </location>
</feature>
<gene>
    <name evidence="2" type="ORF">GBAR_LOCUS8843</name>
</gene>
<sequence length="2012" mass="227943">MDPGGGPSDGHTFGQRQPPLYVTIQKILDKYPDGQIFKEIIQNADDAGASTVHFYLDSRQHGSQSLIYSSIGQFQGPSLLSYNDAMFQEKDWQSIQDMQQSVKAEDPFKVGKFGIGFNSVYHITDLPTIVSGNRLAYLDPHEEIWPRQTGQWYEINQNAHCSDTFAPFEALCGFSVRNRSYNGTLFRFPLRNVSRARRVSSHTYDINKLRNLLSALRGEAQCILLFLRSVRSVKVFEIGSTGKHSNILDIGISEVSPLNELSQTHAIFQANLKRRFEAQSYGFRDMLSEVVHVQVDVNDYQTRKSGSSKWLVATQVGSQSDEVRRLAKELKAFPWVGVALETSGSSSGGRVYCVLPMPLEVTCNLPVHVNGTFSLNDERRELKWQTIERRNDPSAQWNHLLVRELLPPCYAMLLLDHAKILLEPDQFCQAWPDTSKVTGTPWQEILSPLLRTLFSSEVIPFSKPGGFHTWIKVSSAIFVPRGVTLHAAVKTALVACGVKLVAVKDRIWNALKFSNIAHATVSASLARAELRKTPNSYTTLSREQKLELLRYCLSDNQYGDMQNLALLPLANGTFTLYLFGTYRNSAVYLCTAQCPRHLLPSLEGELVDDSIDPQIYAKLNAIASGVYNSNLHVLTVHSVASLLARVLPNHNKIYLPYSKFDMQWLERLWYWIPGESLHLFQNLPLVPVGESTVVMRLSKASAVLFIPSSTQNYGNPLISALQKLGVECCLQKRHPFVHHRNIHSVMNIFSPEGIIGAIQAASPSHHSISFTRDEAAELIMQVNNTRGLNYQQQAILKEIPMFTTLQNKLSSVAQVERSTGRGAQIEPPSFPLSTENLPQSVVLFSGSGFYQKPLLQNLSVHCTTTVDVLTRLIFPEIEGGALGRNAAKKIMKEVLEKYNVITSSIGHRSVEALQQAIATLPFVPVSSGKPKRPNVLYTPLDPELSNLFFQESVFPLDPFAGGKYVKILKLCGLKTFVSKQEIVDIISSVGYPGSNDPVRADEVRGTRAKAILTYIKRWEHQLNENVYIGAHSRHLHQRSLQFSQALRELSVTKCWLPVQSSPPRKYPSCLTWKGSSCDSHFVSFGSSVLLHKEQMSLALACGSQMYLVEHSLPHAICKAFEPAPEDVVRHIMAHLETVILSCEQFSKTEEIRNVVHTIYVWLTIYSSEGHTADLSQLKETQDCVWFTRQRKFVHPKNVALAQNPEFRHNLVPFVYILPDDLAQFECLFKDLGVQEMVTREQILGILPAIKEGDSHSLGISSEQSWQLVMAILHWLTESEEGEIVENDLEDLLVPVQSDETWPQLVAGEGVVYTENNFLQDCYEHSEDNEADLTFVHSRVTSEMASQLQLTSLSQKLNISDDAFEDVGQSEPLTVRLRNILKDYKDGLTIIKELLQNADDAGATEMNICYDKRCHTDKRRGLFFPGMVECHGPALVVNNNAMFTEEDFVNITKLAGATKEAQSLKIGKFGIGFCSVYHITDVPSFVSSDLLYIFDPTLKYLKKEIKNPARPGKKLCFTSPFISRSKQLEPYLGVFEFDPAVQYKGTTFRFPFRMTVSELSEKIYTDRDIKQLMEQMQKSNSKLVLFLQNIDSITFSQVNRGQKQPRELMRITKNTETLAEGRCIHSITCSVNGSADTTEYWLVETSSQTVLQKYSTASVACSLTLIRDEECLPIHVSSNFAVINNRRGIWTSDESDTARSEEVKWNVSLMKTVICSAYCGLLEALKELQSDSKLEEYKYFSIWPVEEELLVYNPWHYFVEELYRIIAERDLFFSDSTDRWLTLDESKFLDPDILRVSYNSPFPCAVLDIVKHIELPVVHLPKKYHEHLDLAESIETEKTFLEHFFDTIDQLEDVLESRNEVLCLALECYASELDRKKERFSYLQELLKGNACIPCAPDGVELKRPEELIHPSAEFAQLFDVDENVFPLQRFCDKVFVDRAMKELGIVHDSIPLKLLEDRASGIAELYKEEKLKAMERAQLIVKCLEKEDKRKRFLQRNVPNSHRFHFYRNGKA</sequence>
<dbReference type="InterPro" id="IPR058210">
    <property type="entry name" value="SACS/Nov_dom"/>
</dbReference>
<dbReference type="PANTHER" id="PTHR46919:SF2">
    <property type="entry name" value="SACSIN"/>
    <property type="match status" value="1"/>
</dbReference>
<dbReference type="Pfam" id="PF25794">
    <property type="entry name" value="SACS"/>
    <property type="match status" value="2"/>
</dbReference>
<dbReference type="SUPFAM" id="SSF55874">
    <property type="entry name" value="ATPase domain of HSP90 chaperone/DNA topoisomerase II/histidine kinase"/>
    <property type="match status" value="2"/>
</dbReference>
<proteinExistence type="predicted"/>
<dbReference type="Proteomes" id="UP001174909">
    <property type="component" value="Unassembled WGS sequence"/>
</dbReference>
<dbReference type="Gene3D" id="3.30.565.10">
    <property type="entry name" value="Histidine kinase-like ATPase, C-terminal domain"/>
    <property type="match status" value="1"/>
</dbReference>
<comment type="caution">
    <text evidence="2">The sequence shown here is derived from an EMBL/GenBank/DDBJ whole genome shotgun (WGS) entry which is preliminary data.</text>
</comment>
<accession>A0AA35WH44</accession>
<dbReference type="NCBIfam" id="NF047352">
    <property type="entry name" value="P_loop_sacsin"/>
    <property type="match status" value="2"/>
</dbReference>
<reference evidence="2" key="1">
    <citation type="submission" date="2023-03" db="EMBL/GenBank/DDBJ databases">
        <authorList>
            <person name="Steffen K."/>
            <person name="Cardenas P."/>
        </authorList>
    </citation>
    <scope>NUCLEOTIDE SEQUENCE</scope>
</reference>
<dbReference type="PANTHER" id="PTHR46919">
    <property type="entry name" value="ZINC FINGER, C3HC4 TYPE (RING FINGER) FAMILY PROTEIN"/>
    <property type="match status" value="1"/>
</dbReference>
<evidence type="ECO:0000313" key="3">
    <source>
        <dbReference type="Proteomes" id="UP001174909"/>
    </source>
</evidence>
<dbReference type="InterPro" id="IPR036890">
    <property type="entry name" value="HATPase_C_sf"/>
</dbReference>
<keyword evidence="3" id="KW-1185">Reference proteome</keyword>
<organism evidence="2 3">
    <name type="scientific">Geodia barretti</name>
    <name type="common">Barrett's horny sponge</name>
    <dbReference type="NCBI Taxonomy" id="519541"/>
    <lineage>
        <taxon>Eukaryota</taxon>
        <taxon>Metazoa</taxon>
        <taxon>Porifera</taxon>
        <taxon>Demospongiae</taxon>
        <taxon>Heteroscleromorpha</taxon>
        <taxon>Tetractinellida</taxon>
        <taxon>Astrophorina</taxon>
        <taxon>Geodiidae</taxon>
        <taxon>Geodia</taxon>
    </lineage>
</organism>
<evidence type="ECO:0000313" key="2">
    <source>
        <dbReference type="EMBL" id="CAI8014095.1"/>
    </source>
</evidence>
<name>A0AA35WH44_GEOBA</name>
<protein>
    <submittedName>
        <fullName evidence="2">Sacsin</fullName>
    </submittedName>
</protein>
<dbReference type="EMBL" id="CASHTH010001327">
    <property type="protein sequence ID" value="CAI8014095.1"/>
    <property type="molecule type" value="Genomic_DNA"/>
</dbReference>
<feature type="domain" description="Sacsin/Nov" evidence="1">
    <location>
        <begin position="19"/>
        <end position="243"/>
    </location>
</feature>
<evidence type="ECO:0000259" key="1">
    <source>
        <dbReference type="Pfam" id="PF25794"/>
    </source>
</evidence>